<evidence type="ECO:0000256" key="2">
    <source>
        <dbReference type="ARBA" id="ARBA00022840"/>
    </source>
</evidence>
<dbReference type="InterPro" id="IPR031327">
    <property type="entry name" value="MCM"/>
</dbReference>
<proteinExistence type="predicted"/>
<dbReference type="PANTHER" id="PTHR11630">
    <property type="entry name" value="DNA REPLICATION LICENSING FACTOR MCM FAMILY MEMBER"/>
    <property type="match status" value="1"/>
</dbReference>
<reference evidence="5 6" key="1">
    <citation type="journal article" date="2005" name="Nature">
        <title>The map-based sequence of the rice genome.</title>
        <authorList>
            <consortium name="International rice genome sequencing project (IRGSP)"/>
            <person name="Matsumoto T."/>
            <person name="Wu J."/>
            <person name="Kanamori H."/>
            <person name="Katayose Y."/>
            <person name="Fujisawa M."/>
            <person name="Namiki N."/>
            <person name="Mizuno H."/>
            <person name="Yamamoto K."/>
            <person name="Antonio B.A."/>
            <person name="Baba T."/>
            <person name="Sakata K."/>
            <person name="Nagamura Y."/>
            <person name="Aoki H."/>
            <person name="Arikawa K."/>
            <person name="Arita K."/>
            <person name="Bito T."/>
            <person name="Chiden Y."/>
            <person name="Fujitsuka N."/>
            <person name="Fukunaka R."/>
            <person name="Hamada M."/>
            <person name="Harada C."/>
            <person name="Hayashi A."/>
            <person name="Hijishita S."/>
            <person name="Honda M."/>
            <person name="Hosokawa S."/>
            <person name="Ichikawa Y."/>
            <person name="Idonuma A."/>
            <person name="Iijima M."/>
            <person name="Ikeda M."/>
            <person name="Ikeno M."/>
            <person name="Ito K."/>
            <person name="Ito S."/>
            <person name="Ito T."/>
            <person name="Ito Y."/>
            <person name="Ito Y."/>
            <person name="Iwabuchi A."/>
            <person name="Kamiya K."/>
            <person name="Karasawa W."/>
            <person name="Kurita K."/>
            <person name="Katagiri S."/>
            <person name="Kikuta A."/>
            <person name="Kobayashi H."/>
            <person name="Kobayashi N."/>
            <person name="Machita K."/>
            <person name="Maehara T."/>
            <person name="Masukawa M."/>
            <person name="Mizubayashi T."/>
            <person name="Mukai Y."/>
            <person name="Nagasaki H."/>
            <person name="Nagata Y."/>
            <person name="Naito S."/>
            <person name="Nakashima M."/>
            <person name="Nakama Y."/>
            <person name="Nakamichi Y."/>
            <person name="Nakamura M."/>
            <person name="Meguro A."/>
            <person name="Negishi M."/>
            <person name="Ohta I."/>
            <person name="Ohta T."/>
            <person name="Okamoto M."/>
            <person name="Ono N."/>
            <person name="Saji S."/>
            <person name="Sakaguchi M."/>
            <person name="Sakai K."/>
            <person name="Shibata M."/>
            <person name="Shimokawa T."/>
            <person name="Song J."/>
            <person name="Takazaki Y."/>
            <person name="Terasawa K."/>
            <person name="Tsugane M."/>
            <person name="Tsuji K."/>
            <person name="Ueda S."/>
            <person name="Waki K."/>
            <person name="Yamagata H."/>
            <person name="Yamamoto M."/>
            <person name="Yamamoto S."/>
            <person name="Yamane H."/>
            <person name="Yoshiki S."/>
            <person name="Yoshihara R."/>
            <person name="Yukawa K."/>
            <person name="Zhong H."/>
            <person name="Yano M."/>
            <person name="Yuan Q."/>
            <person name="Ouyang S."/>
            <person name="Liu J."/>
            <person name="Jones K.M."/>
            <person name="Gansberger K."/>
            <person name="Moffat K."/>
            <person name="Hill J."/>
            <person name="Bera J."/>
            <person name="Fadrosh D."/>
            <person name="Jin S."/>
            <person name="Johri S."/>
            <person name="Kim M."/>
            <person name="Overton L."/>
            <person name="Reardon M."/>
            <person name="Tsitrin T."/>
            <person name="Vuong H."/>
            <person name="Weaver B."/>
            <person name="Ciecko A."/>
            <person name="Tallon L."/>
            <person name="Jackson J."/>
            <person name="Pai G."/>
            <person name="Aken S.V."/>
            <person name="Utterback T."/>
            <person name="Reidmuller S."/>
            <person name="Feldblyum T."/>
            <person name="Hsiao J."/>
            <person name="Zismann V."/>
            <person name="Iobst S."/>
            <person name="de Vazeille A.R."/>
            <person name="Buell C.R."/>
            <person name="Ying K."/>
            <person name="Li Y."/>
            <person name="Lu T."/>
            <person name="Huang Y."/>
            <person name="Zhao Q."/>
            <person name="Feng Q."/>
            <person name="Zhang L."/>
            <person name="Zhu J."/>
            <person name="Weng Q."/>
            <person name="Mu J."/>
            <person name="Lu Y."/>
            <person name="Fan D."/>
            <person name="Liu Y."/>
            <person name="Guan J."/>
            <person name="Zhang Y."/>
            <person name="Yu S."/>
            <person name="Liu X."/>
            <person name="Zhang Y."/>
            <person name="Hong G."/>
            <person name="Han B."/>
            <person name="Choisne N."/>
            <person name="Demange N."/>
            <person name="Orjeda G."/>
            <person name="Samain S."/>
            <person name="Cattolico L."/>
            <person name="Pelletier E."/>
            <person name="Couloux A."/>
            <person name="Segurens B."/>
            <person name="Wincker P."/>
            <person name="D'Hont A."/>
            <person name="Scarpelli C."/>
            <person name="Weissenbach J."/>
            <person name="Salanoubat M."/>
            <person name="Quetier F."/>
            <person name="Yu Y."/>
            <person name="Kim H.R."/>
            <person name="Rambo T."/>
            <person name="Currie J."/>
            <person name="Collura K."/>
            <person name="Luo M."/>
            <person name="Yang T."/>
            <person name="Ammiraju J.S.S."/>
            <person name="Engler F."/>
            <person name="Soderlund C."/>
            <person name="Wing R.A."/>
            <person name="Palmer L.E."/>
            <person name="de la Bastide M."/>
            <person name="Spiegel L."/>
            <person name="Nascimento L."/>
            <person name="Zutavern T."/>
            <person name="O'Shaughnessy A."/>
            <person name="Dike S."/>
            <person name="Dedhia N."/>
            <person name="Preston R."/>
            <person name="Balija V."/>
            <person name="McCombie W.R."/>
            <person name="Chow T."/>
            <person name="Chen H."/>
            <person name="Chung M."/>
            <person name="Chen C."/>
            <person name="Shaw J."/>
            <person name="Wu H."/>
            <person name="Hsiao K."/>
            <person name="Chao Y."/>
            <person name="Chu M."/>
            <person name="Cheng C."/>
            <person name="Hour A."/>
            <person name="Lee P."/>
            <person name="Lin S."/>
            <person name="Lin Y."/>
            <person name="Liou J."/>
            <person name="Liu S."/>
            <person name="Hsing Y."/>
            <person name="Raghuvanshi S."/>
            <person name="Mohanty A."/>
            <person name="Bharti A.K."/>
            <person name="Gaur A."/>
            <person name="Gupta V."/>
            <person name="Kumar D."/>
            <person name="Ravi V."/>
            <person name="Vij S."/>
            <person name="Kapur A."/>
            <person name="Khurana P."/>
            <person name="Khurana P."/>
            <person name="Khurana J.P."/>
            <person name="Tyagi A.K."/>
            <person name="Gaikwad K."/>
            <person name="Singh A."/>
            <person name="Dalal V."/>
            <person name="Srivastava S."/>
            <person name="Dixit A."/>
            <person name="Pal A.K."/>
            <person name="Ghazi I.A."/>
            <person name="Yadav M."/>
            <person name="Pandit A."/>
            <person name="Bhargava A."/>
            <person name="Sureshbabu K."/>
            <person name="Batra K."/>
            <person name="Sharma T.R."/>
            <person name="Mohapatra T."/>
            <person name="Singh N.K."/>
            <person name="Messing J."/>
            <person name="Nelson A.B."/>
            <person name="Fuks G."/>
            <person name="Kavchok S."/>
            <person name="Keizer G."/>
            <person name="Linton E."/>
            <person name="Llaca V."/>
            <person name="Song R."/>
            <person name="Tanyolac B."/>
            <person name="Young S."/>
            <person name="Ho-Il K."/>
            <person name="Hahn J.H."/>
            <person name="Sangsakoo G."/>
            <person name="Vanavichit A."/>
            <person name="de Mattos Luiz.A.T."/>
            <person name="Zimmer P.D."/>
            <person name="Malone G."/>
            <person name="Dellagostin O."/>
            <person name="de Oliveira A.C."/>
            <person name="Bevan M."/>
            <person name="Bancroft I."/>
            <person name="Minx P."/>
            <person name="Cordum H."/>
            <person name="Wilson R."/>
            <person name="Cheng Z."/>
            <person name="Jin W."/>
            <person name="Jiang J."/>
            <person name="Leong S.A."/>
            <person name="Iwama H."/>
            <person name="Gojobori T."/>
            <person name="Itoh T."/>
            <person name="Niimura Y."/>
            <person name="Fujii Y."/>
            <person name="Habara T."/>
            <person name="Sakai H."/>
            <person name="Sato Y."/>
            <person name="Wilson G."/>
            <person name="Kumar K."/>
            <person name="McCouch S."/>
            <person name="Juretic N."/>
            <person name="Hoen D."/>
            <person name="Wright S."/>
            <person name="Bruskiewich R."/>
            <person name="Bureau T."/>
            <person name="Miyao A."/>
            <person name="Hirochika H."/>
            <person name="Nishikawa T."/>
            <person name="Kadowaki K."/>
            <person name="Sugiura M."/>
            <person name="Burr B."/>
            <person name="Sasaki T."/>
        </authorList>
    </citation>
    <scope>NUCLEOTIDE SEQUENCE [LARGE SCALE GENOMIC DNA]</scope>
    <source>
        <strain evidence="6">cv. Nipponbare</strain>
    </source>
</reference>
<evidence type="ECO:0000313" key="5">
    <source>
        <dbReference type="EMBL" id="BAF16697.1"/>
    </source>
</evidence>
<dbReference type="PANTHER" id="PTHR11630:SF46">
    <property type="entry name" value="DNA REPLICATION LICENSING FACTOR MCM3-RELATED"/>
    <property type="match status" value="1"/>
</dbReference>
<dbReference type="Proteomes" id="UP000000763">
    <property type="component" value="Chromosome 5"/>
</dbReference>
<dbReference type="Pfam" id="PF00493">
    <property type="entry name" value="MCM"/>
    <property type="match status" value="1"/>
</dbReference>
<dbReference type="PROSITE" id="PS50051">
    <property type="entry name" value="MCM_2"/>
    <property type="match status" value="1"/>
</dbReference>
<protein>
    <submittedName>
        <fullName evidence="5">Os05g0173700 protein</fullName>
    </submittedName>
</protein>
<feature type="domain" description="MCM C-terminal AAA(+) ATPase" evidence="4">
    <location>
        <begin position="1"/>
        <end position="101"/>
    </location>
</feature>
<keyword evidence="2" id="KW-0067">ATP-binding</keyword>
<dbReference type="SMR" id="A0A0P0WIJ0"/>
<dbReference type="OMA" id="KNCNFFL"/>
<dbReference type="AlphaFoldDB" id="A0A0P0WIJ0"/>
<keyword evidence="1" id="KW-0547">Nucleotide-binding</keyword>
<evidence type="ECO:0000256" key="1">
    <source>
        <dbReference type="ARBA" id="ARBA00022741"/>
    </source>
</evidence>
<dbReference type="SUPFAM" id="SSF52540">
    <property type="entry name" value="P-loop containing nucleoside triphosphate hydrolases"/>
    <property type="match status" value="1"/>
</dbReference>
<keyword evidence="3" id="KW-0131">Cell cycle</keyword>
<dbReference type="InterPro" id="IPR027417">
    <property type="entry name" value="P-loop_NTPase"/>
</dbReference>
<name>A0A0P0WIJ0_ORYSJ</name>
<organism evidence="5 6">
    <name type="scientific">Oryza sativa subsp. japonica</name>
    <name type="common">Rice</name>
    <dbReference type="NCBI Taxonomy" id="39947"/>
    <lineage>
        <taxon>Eukaryota</taxon>
        <taxon>Viridiplantae</taxon>
        <taxon>Streptophyta</taxon>
        <taxon>Embryophyta</taxon>
        <taxon>Tracheophyta</taxon>
        <taxon>Spermatophyta</taxon>
        <taxon>Magnoliopsida</taxon>
        <taxon>Liliopsida</taxon>
        <taxon>Poales</taxon>
        <taxon>Poaceae</taxon>
        <taxon>BOP clade</taxon>
        <taxon>Oryzoideae</taxon>
        <taxon>Oryzeae</taxon>
        <taxon>Oryzinae</taxon>
        <taxon>Oryza</taxon>
        <taxon>Oryza sativa</taxon>
    </lineage>
</organism>
<dbReference type="InterPro" id="IPR001208">
    <property type="entry name" value="MCM_dom"/>
</dbReference>
<dbReference type="KEGG" id="dosa:Os05g0173700"/>
<dbReference type="EMBL" id="AP008211">
    <property type="protein sequence ID" value="BAF16697.1"/>
    <property type="molecule type" value="Genomic_DNA"/>
</dbReference>
<dbReference type="Gene3D" id="3.40.50.300">
    <property type="entry name" value="P-loop containing nucleotide triphosphate hydrolases"/>
    <property type="match status" value="1"/>
</dbReference>
<evidence type="ECO:0000256" key="3">
    <source>
        <dbReference type="ARBA" id="ARBA00023306"/>
    </source>
</evidence>
<dbReference type="Gramene" id="Os05t0173700-01">
    <property type="protein sequence ID" value="Os05t0173700-01"/>
    <property type="gene ID" value="Os05g0173700"/>
</dbReference>
<accession>A0A0P0WIJ0</accession>
<dbReference type="GO" id="GO:0005524">
    <property type="term" value="F:ATP binding"/>
    <property type="evidence" value="ECO:0007669"/>
    <property type="project" value="UniProtKB-KW"/>
</dbReference>
<evidence type="ECO:0000259" key="4">
    <source>
        <dbReference type="PROSITE" id="PS50051"/>
    </source>
</evidence>
<gene>
    <name evidence="5" type="ordered locus">Os05g0173700</name>
</gene>
<sequence length="101" mass="10724">YPSIANSQLRRAVMTIALSTTGRVSSGVGLPAAVTSDRETGERRQSGGLVAGAIVLADRCAVCIDEFDKMNDQDRVAIHAVLEHKTVTIAGIHASLNARFF</sequence>
<reference evidence="6" key="2">
    <citation type="journal article" date="2008" name="Nucleic Acids Res.">
        <title>The rice annotation project database (RAP-DB): 2008 update.</title>
        <authorList>
            <consortium name="The rice annotation project (RAP)"/>
        </authorList>
    </citation>
    <scope>GENOME REANNOTATION</scope>
    <source>
        <strain evidence="6">cv. Nipponbare</strain>
    </source>
</reference>
<dbReference type="GO" id="GO:0003677">
    <property type="term" value="F:DNA binding"/>
    <property type="evidence" value="ECO:0007669"/>
    <property type="project" value="InterPro"/>
</dbReference>
<feature type="non-terminal residue" evidence="5">
    <location>
        <position position="1"/>
    </location>
</feature>
<evidence type="ECO:0000313" key="6">
    <source>
        <dbReference type="Proteomes" id="UP000000763"/>
    </source>
</evidence>